<comment type="caution">
    <text evidence="2">The sequence shown here is derived from an EMBL/GenBank/DDBJ whole genome shotgun (WGS) entry which is preliminary data.</text>
</comment>
<dbReference type="EMBL" id="JBJXBP010000001">
    <property type="protein sequence ID" value="KAL3850185.1"/>
    <property type="molecule type" value="Genomic_DNA"/>
</dbReference>
<dbReference type="PANTHER" id="PTHR31215">
    <property type="entry name" value="OS05G0510400 PROTEIN-RELATED"/>
    <property type="match status" value="1"/>
</dbReference>
<dbReference type="AlphaFoldDB" id="A0ABD3UM96"/>
<accession>A0ABD3UM96</accession>
<dbReference type="PROSITE" id="PS50181">
    <property type="entry name" value="FBOX"/>
    <property type="match status" value="1"/>
</dbReference>
<dbReference type="CDD" id="cd09917">
    <property type="entry name" value="F-box_SF"/>
    <property type="match status" value="1"/>
</dbReference>
<protein>
    <recommendedName>
        <fullName evidence="1">F-box domain-containing protein</fullName>
    </recommendedName>
</protein>
<dbReference type="Proteomes" id="UP001634393">
    <property type="component" value="Unassembled WGS sequence"/>
</dbReference>
<dbReference type="InterPro" id="IPR044809">
    <property type="entry name" value="AUF1-like"/>
</dbReference>
<dbReference type="InterPro" id="IPR001810">
    <property type="entry name" value="F-box_dom"/>
</dbReference>
<dbReference type="SMART" id="SM00256">
    <property type="entry name" value="FBOX"/>
    <property type="match status" value="1"/>
</dbReference>
<dbReference type="Pfam" id="PF12937">
    <property type="entry name" value="F-box-like"/>
    <property type="match status" value="1"/>
</dbReference>
<name>A0ABD3UM96_9LAMI</name>
<evidence type="ECO:0000313" key="2">
    <source>
        <dbReference type="EMBL" id="KAL3850185.1"/>
    </source>
</evidence>
<evidence type="ECO:0000313" key="3">
    <source>
        <dbReference type="Proteomes" id="UP001634393"/>
    </source>
</evidence>
<dbReference type="SUPFAM" id="SSF81383">
    <property type="entry name" value="F-box domain"/>
    <property type="match status" value="1"/>
</dbReference>
<proteinExistence type="predicted"/>
<reference evidence="2 3" key="1">
    <citation type="submission" date="2024-12" db="EMBL/GenBank/DDBJ databases">
        <title>The unique morphological basis and parallel evolutionary history of personate flowers in Penstemon.</title>
        <authorList>
            <person name="Depatie T.H."/>
            <person name="Wessinger C.A."/>
        </authorList>
    </citation>
    <scope>NUCLEOTIDE SEQUENCE [LARGE SCALE GENOMIC DNA]</scope>
    <source>
        <strain evidence="2">WTNN_2</strain>
        <tissue evidence="2">Leaf</tissue>
    </source>
</reference>
<evidence type="ECO:0000259" key="1">
    <source>
        <dbReference type="PROSITE" id="PS50181"/>
    </source>
</evidence>
<dbReference type="Gene3D" id="1.20.1280.50">
    <property type="match status" value="1"/>
</dbReference>
<dbReference type="InterPro" id="IPR036047">
    <property type="entry name" value="F-box-like_dom_sf"/>
</dbReference>
<feature type="domain" description="F-box" evidence="1">
    <location>
        <begin position="10"/>
        <end position="58"/>
    </location>
</feature>
<keyword evidence="3" id="KW-1185">Reference proteome</keyword>
<gene>
    <name evidence="2" type="ORF">ACJIZ3_012067</name>
</gene>
<organism evidence="2 3">
    <name type="scientific">Penstemon smallii</name>
    <dbReference type="NCBI Taxonomy" id="265156"/>
    <lineage>
        <taxon>Eukaryota</taxon>
        <taxon>Viridiplantae</taxon>
        <taxon>Streptophyta</taxon>
        <taxon>Embryophyta</taxon>
        <taxon>Tracheophyta</taxon>
        <taxon>Spermatophyta</taxon>
        <taxon>Magnoliopsida</taxon>
        <taxon>eudicotyledons</taxon>
        <taxon>Gunneridae</taxon>
        <taxon>Pentapetalae</taxon>
        <taxon>asterids</taxon>
        <taxon>lamiids</taxon>
        <taxon>Lamiales</taxon>
        <taxon>Plantaginaceae</taxon>
        <taxon>Cheloneae</taxon>
        <taxon>Penstemon</taxon>
    </lineage>
</organism>
<sequence>MGSKKPAGQVDHFHRLPEEVLLYIFSKLTDLKSLCQCSLVSKRFASVISHTRTIYVTLHGAHSSVKQTAALLELLSLQELKLLKNFKELESIYVEYTYPKEIDSPSFLKWKIKCTSSNAFIGSFICLSASVHKMIKHEPDDEQETRQISTEFMRLSYRRYMEWLFLIFELAKSHASLKSVRIEDSEKTANLVVRDEQIVKTRSCVLEKELPDVNGIRSLLKIAWVPELRLPLSGYLMRGVGLTIIKPPTEEQGGNVNNHDDITFWDFEDEEKVFAEAVKEILINHRDKIIGD</sequence>